<reference evidence="4 5" key="1">
    <citation type="journal article" date="2016" name="Mol. Biol. Evol.">
        <title>Comparative Genomics of Early-Diverging Mushroom-Forming Fungi Provides Insights into the Origins of Lignocellulose Decay Capabilities.</title>
        <authorList>
            <person name="Nagy L.G."/>
            <person name="Riley R."/>
            <person name="Tritt A."/>
            <person name="Adam C."/>
            <person name="Daum C."/>
            <person name="Floudas D."/>
            <person name="Sun H."/>
            <person name="Yadav J.S."/>
            <person name="Pangilinan J."/>
            <person name="Larsson K.H."/>
            <person name="Matsuura K."/>
            <person name="Barry K."/>
            <person name="Labutti K."/>
            <person name="Kuo R."/>
            <person name="Ohm R.A."/>
            <person name="Bhattacharya S.S."/>
            <person name="Shirouzu T."/>
            <person name="Yoshinaga Y."/>
            <person name="Martin F.M."/>
            <person name="Grigoriev I.V."/>
            <person name="Hibbett D.S."/>
        </authorList>
    </citation>
    <scope>NUCLEOTIDE SEQUENCE [LARGE SCALE GENOMIC DNA]</scope>
    <source>
        <strain evidence="4 5">HHB12029</strain>
    </source>
</reference>
<name>A0A165KLY5_EXIGL</name>
<dbReference type="CDD" id="cd00200">
    <property type="entry name" value="WD40"/>
    <property type="match status" value="1"/>
</dbReference>
<dbReference type="PROSITE" id="PS50294">
    <property type="entry name" value="WD_REPEATS_REGION"/>
    <property type="match status" value="2"/>
</dbReference>
<dbReference type="InterPro" id="IPR050505">
    <property type="entry name" value="WDR55/POC1"/>
</dbReference>
<evidence type="ECO:0000256" key="1">
    <source>
        <dbReference type="ARBA" id="ARBA00022574"/>
    </source>
</evidence>
<dbReference type="InterPro" id="IPR015943">
    <property type="entry name" value="WD40/YVTN_repeat-like_dom_sf"/>
</dbReference>
<dbReference type="InParanoid" id="A0A165KLY5"/>
<dbReference type="PANTHER" id="PTHR44019">
    <property type="entry name" value="WD REPEAT-CONTAINING PROTEIN 55"/>
    <property type="match status" value="1"/>
</dbReference>
<evidence type="ECO:0000256" key="3">
    <source>
        <dbReference type="PROSITE-ProRule" id="PRU00221"/>
    </source>
</evidence>
<evidence type="ECO:0000313" key="4">
    <source>
        <dbReference type="EMBL" id="KZV96553.1"/>
    </source>
</evidence>
<dbReference type="OrthoDB" id="2013972at2759"/>
<dbReference type="STRING" id="1314781.A0A165KLY5"/>
<protein>
    <submittedName>
        <fullName evidence="4">WD40 repeat-like protein</fullName>
    </submittedName>
</protein>
<organism evidence="4 5">
    <name type="scientific">Exidia glandulosa HHB12029</name>
    <dbReference type="NCBI Taxonomy" id="1314781"/>
    <lineage>
        <taxon>Eukaryota</taxon>
        <taxon>Fungi</taxon>
        <taxon>Dikarya</taxon>
        <taxon>Basidiomycota</taxon>
        <taxon>Agaricomycotina</taxon>
        <taxon>Agaricomycetes</taxon>
        <taxon>Auriculariales</taxon>
        <taxon>Exidiaceae</taxon>
        <taxon>Exidia</taxon>
    </lineage>
</organism>
<dbReference type="AlphaFoldDB" id="A0A165KLY5"/>
<evidence type="ECO:0000313" key="5">
    <source>
        <dbReference type="Proteomes" id="UP000077266"/>
    </source>
</evidence>
<dbReference type="Gene3D" id="2.130.10.10">
    <property type="entry name" value="YVTN repeat-like/Quinoprotein amine dehydrogenase"/>
    <property type="match status" value="2"/>
</dbReference>
<keyword evidence="1 3" id="KW-0853">WD repeat</keyword>
<dbReference type="PANTHER" id="PTHR44019:SF8">
    <property type="entry name" value="POC1 CENTRIOLAR PROTEIN HOMOLOG"/>
    <property type="match status" value="1"/>
</dbReference>
<feature type="repeat" description="WD" evidence="3">
    <location>
        <begin position="268"/>
        <end position="309"/>
    </location>
</feature>
<keyword evidence="5" id="KW-1185">Reference proteome</keyword>
<dbReference type="InterPro" id="IPR036322">
    <property type="entry name" value="WD40_repeat_dom_sf"/>
</dbReference>
<feature type="repeat" description="WD" evidence="3">
    <location>
        <begin position="354"/>
        <end position="395"/>
    </location>
</feature>
<dbReference type="Proteomes" id="UP000077266">
    <property type="component" value="Unassembled WGS sequence"/>
</dbReference>
<dbReference type="InterPro" id="IPR001680">
    <property type="entry name" value="WD40_rpt"/>
</dbReference>
<gene>
    <name evidence="4" type="ORF">EXIGLDRAFT_420960</name>
</gene>
<dbReference type="EMBL" id="KV425941">
    <property type="protein sequence ID" value="KZV96553.1"/>
    <property type="molecule type" value="Genomic_DNA"/>
</dbReference>
<keyword evidence="2" id="KW-0677">Repeat</keyword>
<dbReference type="SUPFAM" id="SSF50978">
    <property type="entry name" value="WD40 repeat-like"/>
    <property type="match status" value="1"/>
</dbReference>
<dbReference type="InterPro" id="IPR020472">
    <property type="entry name" value="WD40_PAC1"/>
</dbReference>
<proteinExistence type="predicted"/>
<dbReference type="SMART" id="SM00320">
    <property type="entry name" value="WD40"/>
    <property type="match status" value="7"/>
</dbReference>
<accession>A0A165KLY5</accession>
<dbReference type="PRINTS" id="PR00320">
    <property type="entry name" value="GPROTEINBRPT"/>
</dbReference>
<dbReference type="PROSITE" id="PS50082">
    <property type="entry name" value="WD_REPEATS_2"/>
    <property type="match status" value="4"/>
</dbReference>
<dbReference type="Pfam" id="PF00400">
    <property type="entry name" value="WD40"/>
    <property type="match status" value="5"/>
</dbReference>
<feature type="repeat" description="WD" evidence="3">
    <location>
        <begin position="447"/>
        <end position="469"/>
    </location>
</feature>
<sequence>MWALTLACCKARPQERLPVDTLLARLRLYHLLYAMTHHAAGARIDPPEAVALLASIRRSASTASVLDLSSHQALLTLTDISHLDVFVNVPNWDVSIQPLEKLLRICVDRAACGVSQPSGGCMLATASSLISVLSHLRASSRTVAIKHDPVRLRPLATALACTNHKRATMLMQLLSSPAIGHPIHSHTQPVLSVTWLERGIISASWHESLHLHVHNRATGRTERTFSVPCSNVSGLVFSPDGLFVACYSVDGSTSLFDAYTGKSLVEPLRGHTGPVSCVSFSHNGASIVSAARDSTMRIWSVQTGRTIVGPIFGHATPVTSIAYAPDDTCIVSGSEDGEVHVWAAHNGTSARGPIAQHTTAVTGVAVSRDGKRIISSDRLGFIHVWNSHTRQTELVPLCGFKCISSFVFCPDDVRIALLSVDGIQIFNLNTGVILGPFKPYLARDIPLSFSPDGRYLVSCGWDDSLQIWDASGEYLRWDIP</sequence>
<feature type="repeat" description="WD" evidence="3">
    <location>
        <begin position="311"/>
        <end position="352"/>
    </location>
</feature>
<evidence type="ECO:0000256" key="2">
    <source>
        <dbReference type="ARBA" id="ARBA00022737"/>
    </source>
</evidence>